<dbReference type="EMBL" id="JAGSOG010000089">
    <property type="protein sequence ID" value="MBR7835283.1"/>
    <property type="molecule type" value="Genomic_DNA"/>
</dbReference>
<dbReference type="Proteomes" id="UP000675781">
    <property type="component" value="Unassembled WGS sequence"/>
</dbReference>
<dbReference type="SUPFAM" id="SSF140453">
    <property type="entry name" value="EsxAB dimer-like"/>
    <property type="match status" value="1"/>
</dbReference>
<feature type="domain" description="Outer membrane channel protein CpnT-like N-terminal" evidence="1">
    <location>
        <begin position="8"/>
        <end position="148"/>
    </location>
</feature>
<dbReference type="InterPro" id="IPR036689">
    <property type="entry name" value="ESAT-6-like_sf"/>
</dbReference>
<dbReference type="Pfam" id="PF25547">
    <property type="entry name" value="WXG100_2"/>
    <property type="match status" value="1"/>
</dbReference>
<proteinExistence type="predicted"/>
<dbReference type="AlphaFoldDB" id="A0A941EQG9"/>
<dbReference type="InterPro" id="IPR057746">
    <property type="entry name" value="CpnT-like_N"/>
</dbReference>
<protein>
    <submittedName>
        <fullName evidence="2">WXG100 family type VII secretion target</fullName>
    </submittedName>
</protein>
<dbReference type="Gene3D" id="1.10.287.1060">
    <property type="entry name" value="ESAT-6-like"/>
    <property type="match status" value="1"/>
</dbReference>
<comment type="caution">
    <text evidence="2">The sequence shown here is derived from an EMBL/GenBank/DDBJ whole genome shotgun (WGS) entry which is preliminary data.</text>
</comment>
<evidence type="ECO:0000259" key="1">
    <source>
        <dbReference type="Pfam" id="PF25547"/>
    </source>
</evidence>
<reference evidence="2" key="1">
    <citation type="submission" date="2021-04" db="EMBL/GenBank/DDBJ databases">
        <title>Genome based classification of Actinospica acidithermotolerans sp. nov., an actinobacterium isolated from an Indonesian hot spring.</title>
        <authorList>
            <person name="Kusuma A.B."/>
            <person name="Putra K.E."/>
            <person name="Nafisah S."/>
            <person name="Loh J."/>
            <person name="Nouioui I."/>
            <person name="Goodfellow M."/>
        </authorList>
    </citation>
    <scope>NUCLEOTIDE SEQUENCE</scope>
    <source>
        <strain evidence="2">CSCA 57</strain>
    </source>
</reference>
<evidence type="ECO:0000313" key="2">
    <source>
        <dbReference type="EMBL" id="MBR7835283.1"/>
    </source>
</evidence>
<dbReference type="RefSeq" id="WP_212529777.1">
    <property type="nucleotide sequence ID" value="NZ_JAGSOG010000089.1"/>
</dbReference>
<keyword evidence="3" id="KW-1185">Reference proteome</keyword>
<organism evidence="2 3">
    <name type="scientific">Actinospica durhamensis</name>
    <dbReference type="NCBI Taxonomy" id="1508375"/>
    <lineage>
        <taxon>Bacteria</taxon>
        <taxon>Bacillati</taxon>
        <taxon>Actinomycetota</taxon>
        <taxon>Actinomycetes</taxon>
        <taxon>Catenulisporales</taxon>
        <taxon>Actinospicaceae</taxon>
        <taxon>Actinospica</taxon>
    </lineage>
</organism>
<sequence>MNINADVVKVLEAMGLPLPGGDGDTLRSIAQDWDNLADAVGRQVSELDSAVQMVGPSEWAGDAADAFHRCWNQQSDSARKGVRNFHTVATSMRGYAKNIDSINEELVSICEQILIATAAGALLTVVTAGLSDLASAIADSAEAARIAALIARFADLAEQVGVDIDKVAEVLGELMEDLKSLAETLKLGDVASNVVADTTANVASQALSGQKVTWGADLENGVLDGVGTVAGSAVLGKVAPGLMTAADGTSTALGDGVGNFVGGVFQSEAGGLLGVQGDSAYQLPTSGSALATDGENLEGALFDGLGGAAAHGAKFPTTTSSGVFTVTDTLGSLTTSAETSGTSLKQTLGALDGQDGAVPVNAGN</sequence>
<name>A0A941EQG9_9ACTN</name>
<accession>A0A941EQG9</accession>
<evidence type="ECO:0000313" key="3">
    <source>
        <dbReference type="Proteomes" id="UP000675781"/>
    </source>
</evidence>
<gene>
    <name evidence="2" type="ORF">KDL01_18560</name>
</gene>